<keyword evidence="2" id="KW-1185">Reference proteome</keyword>
<dbReference type="EMBL" id="JACHIF010000003">
    <property type="protein sequence ID" value="MBB5037433.1"/>
    <property type="molecule type" value="Genomic_DNA"/>
</dbReference>
<dbReference type="RefSeq" id="WP_184207329.1">
    <property type="nucleotide sequence ID" value="NZ_JACHIF010000003.1"/>
</dbReference>
<dbReference type="Proteomes" id="UP000534294">
    <property type="component" value="Unassembled WGS sequence"/>
</dbReference>
<dbReference type="AlphaFoldDB" id="A0A7W7YJN4"/>
<sequence>MFFSLFQEAADAGLSGGGAAAPAAPANPSGAAPALREQILQSDGQLTPGWHAHLGGEFKDAGAQLSRFKTFPDVVKSLLHGQRQLSQARPQVPNEKSTPEQIRAYRDYVGLPEDEHAWDIARPDTLPTGVEWNEDLAKGVSQWARTHHIPPQAVGKLVETFNNLTGTQSKAAYDKFMDHSLATVQADEVALKREWGDDYGRNLSLARRAAATAGLSADHYALTDKDVVKALHKLAVATGEGRLVPGMPSPLTGDPRTQANQIQTDAAHPHYAAYHNPQHPNHRATRSLVLNLLQQNGQ</sequence>
<proteinExistence type="predicted"/>
<accession>A0A7W7YJN4</accession>
<name>A0A7W7YJN4_9BACT</name>
<protein>
    <submittedName>
        <fullName evidence="1">Uncharacterized protein</fullName>
    </submittedName>
</protein>
<gene>
    <name evidence="1" type="ORF">HNQ64_001682</name>
</gene>
<comment type="caution">
    <text evidence="1">The sequence shown here is derived from an EMBL/GenBank/DDBJ whole genome shotgun (WGS) entry which is preliminary data.</text>
</comment>
<evidence type="ECO:0000313" key="2">
    <source>
        <dbReference type="Proteomes" id="UP000534294"/>
    </source>
</evidence>
<evidence type="ECO:0000313" key="1">
    <source>
        <dbReference type="EMBL" id="MBB5037433.1"/>
    </source>
</evidence>
<reference evidence="1 2" key="1">
    <citation type="submission" date="2020-08" db="EMBL/GenBank/DDBJ databases">
        <title>Genomic Encyclopedia of Type Strains, Phase IV (KMG-IV): sequencing the most valuable type-strain genomes for metagenomic binning, comparative biology and taxonomic classification.</title>
        <authorList>
            <person name="Goeker M."/>
        </authorList>
    </citation>
    <scope>NUCLEOTIDE SEQUENCE [LARGE SCALE GENOMIC DNA]</scope>
    <source>
        <strain evidence="1 2">DSM 12251</strain>
    </source>
</reference>
<organism evidence="1 2">
    <name type="scientific">Prosthecobacter dejongeii</name>
    <dbReference type="NCBI Taxonomy" id="48465"/>
    <lineage>
        <taxon>Bacteria</taxon>
        <taxon>Pseudomonadati</taxon>
        <taxon>Verrucomicrobiota</taxon>
        <taxon>Verrucomicrobiia</taxon>
        <taxon>Verrucomicrobiales</taxon>
        <taxon>Verrucomicrobiaceae</taxon>
        <taxon>Prosthecobacter</taxon>
    </lineage>
</organism>